<feature type="chain" id="PRO_5045213022" description="Stage 0 sporulation protein A homolog" evidence="10">
    <location>
        <begin position="22"/>
        <end position="965"/>
    </location>
</feature>
<dbReference type="InterPro" id="IPR036097">
    <property type="entry name" value="HisK_dim/P_sf"/>
</dbReference>
<gene>
    <name evidence="13" type="ORF">NK118_06840</name>
</gene>
<keyword evidence="9" id="KW-0472">Membrane</keyword>
<proteinExistence type="predicted"/>
<reference evidence="13 14" key="1">
    <citation type="journal article" date="2022" name="Genome Biol. Evol.">
        <title>Host diet, physiology and behaviors set the stage for Lachnospiraceae cladogenesis.</title>
        <authorList>
            <person name="Vera-Ponce De Leon A."/>
            <person name="Schneider M."/>
            <person name="Jahnes B.C."/>
            <person name="Sadowski V."/>
            <person name="Camuy-Velez L.A."/>
            <person name="Duan J."/>
            <person name="Sabree Z.L."/>
        </authorList>
    </citation>
    <scope>NUCLEOTIDE SEQUENCE [LARGE SCALE GENOMIC DNA]</scope>
    <source>
        <strain evidence="13 14">PAL227</strain>
    </source>
</reference>
<feature type="modified residue" description="4-aspartylphosphate" evidence="8">
    <location>
        <position position="895"/>
    </location>
</feature>
<dbReference type="SMART" id="SM00388">
    <property type="entry name" value="HisKA"/>
    <property type="match status" value="1"/>
</dbReference>
<keyword evidence="5" id="KW-0808">Transferase</keyword>
<accession>A0ABT1EH17</accession>
<dbReference type="CDD" id="cd00082">
    <property type="entry name" value="HisKA"/>
    <property type="match status" value="1"/>
</dbReference>
<comment type="caution">
    <text evidence="13">The sequence shown here is derived from an EMBL/GenBank/DDBJ whole genome shotgun (WGS) entry which is preliminary data.</text>
</comment>
<dbReference type="SUPFAM" id="SSF47384">
    <property type="entry name" value="Homodimeric domain of signal transducing histidine kinase"/>
    <property type="match status" value="1"/>
</dbReference>
<comment type="function">
    <text evidence="7">May play the central regulatory role in sporulation. It may be an element of the effector pathway responsible for the activation of sporulation genes in response to nutritional stress. Spo0A may act in concert with spo0H (a sigma factor) to control the expression of some genes that are critical to the sporulation process.</text>
</comment>
<comment type="catalytic activity">
    <reaction evidence="1">
        <text>ATP + protein L-histidine = ADP + protein N-phospho-L-histidine.</text>
        <dbReference type="EC" id="2.7.13.3"/>
    </reaction>
</comment>
<dbReference type="Pfam" id="PF00512">
    <property type="entry name" value="HisKA"/>
    <property type="match status" value="1"/>
</dbReference>
<dbReference type="Pfam" id="PF00497">
    <property type="entry name" value="SBP_bac_3"/>
    <property type="match status" value="2"/>
</dbReference>
<dbReference type="InterPro" id="IPR001638">
    <property type="entry name" value="Solute-binding_3/MltF_N"/>
</dbReference>
<name>A0ABT1EH17_9FIRM</name>
<evidence type="ECO:0000256" key="1">
    <source>
        <dbReference type="ARBA" id="ARBA00000085"/>
    </source>
</evidence>
<dbReference type="InterPro" id="IPR050956">
    <property type="entry name" value="2C_system_His_kinase"/>
</dbReference>
<dbReference type="SUPFAM" id="SSF55874">
    <property type="entry name" value="ATPase domain of HSP90 chaperone/DNA topoisomerase II/histidine kinase"/>
    <property type="match status" value="1"/>
</dbReference>
<dbReference type="PANTHER" id="PTHR43719:SF28">
    <property type="entry name" value="PEROXIDE STRESS-ACTIVATED HISTIDINE KINASE MAK1-RELATED"/>
    <property type="match status" value="1"/>
</dbReference>
<dbReference type="InterPro" id="IPR005467">
    <property type="entry name" value="His_kinase_dom"/>
</dbReference>
<keyword evidence="9" id="KW-1133">Transmembrane helix</keyword>
<dbReference type="Gene3D" id="3.30.565.10">
    <property type="entry name" value="Histidine kinase-like ATPase, C-terminal domain"/>
    <property type="match status" value="1"/>
</dbReference>
<evidence type="ECO:0000256" key="3">
    <source>
        <dbReference type="ARBA" id="ARBA00018672"/>
    </source>
</evidence>
<feature type="domain" description="Histidine kinase" evidence="11">
    <location>
        <begin position="600"/>
        <end position="822"/>
    </location>
</feature>
<evidence type="ECO:0000313" key="14">
    <source>
        <dbReference type="Proteomes" id="UP001523565"/>
    </source>
</evidence>
<dbReference type="PANTHER" id="PTHR43719">
    <property type="entry name" value="TWO-COMPONENT HISTIDINE KINASE"/>
    <property type="match status" value="1"/>
</dbReference>
<sequence>MKKRITAILLLLAILVSLLTACEKPSQKKITNDKTFASYKDIPGVTEELIEQVEAIKASRSSLSFATTPSTEAFVCSECSKIKGFVPDCCEWLSELFGIEFVPELQDVVPLFEGLRNETNDFVGDLSPTPERMEKYHMTKPIVERTLNYFYSEDHPVSLDEIDEGTMTFGFFTGGTASADVDQVTDAKFKTVFVDTFEEAAALLKDGTIDMFFTDGTSEANFDEIGGILTNEYYPLVHIPVSMTTKNDELKPIIEVINLYLEQEDTSELSEMYASGVAQYRSEKFNSLLTAEELAYIEAHNPDNPVLLGAEFDRYPTSFYNKNEKQWQGVSFDILGEISKLSGLAFKVQNHSGTPFAELKSDLKDGKLEMLTALAYNTVRDKGVLWPAEPYSSDNYALISKADTPIIEPNQILRVKIAVLEDSLYEATFDKWFPDHPHKHVYQTMDECFEALASGEVDYIMGSTDAVLSMTNYNENPNYRANIVFNTLYHSSFAFNEEETILASIISKSQQFVDVDAISNEWSHKAFDYSALLAKKQIPYLIILAGLLLLILALMAMLMRKNKHTEKHLAYLVEARTKELEVQTYNAQKASMAKSDFLSRMSHEIRTPLNAIIGMAQVQKQLPDLSGKARQSNEEILAASKHLLGLLNDILDMSKIESGKFKLENKPFALKKAIEEVVNMISVKSEEKSIRFTATTDNLPDVNVLGDKMRLKQVLINLLANAIKFSPENGQVTFSVTTERETNSLLFLHFSVTDTGCGISEEMQKRLFKPFEQANQSSSETTGSGLGLAISQNLVHNMGGQIKVDSTLGSGSSFSFTISLKKAKGTAIDEPTEITIPNLQGKTILVAEDILVNRVVLEELLKKTGIAVEVAVDGAKALERFKASKPGYYDIILMDIQMPHMNGYEVTAAIRALDREDARTVPIVAMTAFAYAEDIAKAKESGMTDHMAKPLEVNILWEILSKYVS</sequence>
<dbReference type="CDD" id="cd17546">
    <property type="entry name" value="REC_hyHK_CKI1_RcsC-like"/>
    <property type="match status" value="1"/>
</dbReference>
<dbReference type="RefSeq" id="WP_262068842.1">
    <property type="nucleotide sequence ID" value="NZ_JAMXOC010000007.1"/>
</dbReference>
<dbReference type="Proteomes" id="UP001523565">
    <property type="component" value="Unassembled WGS sequence"/>
</dbReference>
<organism evidence="13 14">
    <name type="scientific">Ohessyouella blattaphilus</name>
    <dbReference type="NCBI Taxonomy" id="2949333"/>
    <lineage>
        <taxon>Bacteria</taxon>
        <taxon>Bacillati</taxon>
        <taxon>Bacillota</taxon>
        <taxon>Clostridia</taxon>
        <taxon>Lachnospirales</taxon>
        <taxon>Lachnospiraceae</taxon>
        <taxon>Ohessyouella</taxon>
    </lineage>
</organism>
<evidence type="ECO:0000256" key="6">
    <source>
        <dbReference type="ARBA" id="ARBA00023012"/>
    </source>
</evidence>
<dbReference type="InterPro" id="IPR004358">
    <property type="entry name" value="Sig_transdc_His_kin-like_C"/>
</dbReference>
<evidence type="ECO:0000256" key="10">
    <source>
        <dbReference type="SAM" id="SignalP"/>
    </source>
</evidence>
<dbReference type="PROSITE" id="PS51257">
    <property type="entry name" value="PROKAR_LIPOPROTEIN"/>
    <property type="match status" value="1"/>
</dbReference>
<feature type="domain" description="Response regulatory" evidence="12">
    <location>
        <begin position="843"/>
        <end position="964"/>
    </location>
</feature>
<dbReference type="SUPFAM" id="SSF52172">
    <property type="entry name" value="CheY-like"/>
    <property type="match status" value="1"/>
</dbReference>
<keyword evidence="9" id="KW-0812">Transmembrane</keyword>
<dbReference type="Pfam" id="PF02518">
    <property type="entry name" value="HATPase_c"/>
    <property type="match status" value="1"/>
</dbReference>
<evidence type="ECO:0000256" key="5">
    <source>
        <dbReference type="ARBA" id="ARBA00022777"/>
    </source>
</evidence>
<dbReference type="Gene3D" id="1.10.287.130">
    <property type="match status" value="1"/>
</dbReference>
<dbReference type="Gene3D" id="3.40.190.10">
    <property type="entry name" value="Periplasmic binding protein-like II"/>
    <property type="match status" value="4"/>
</dbReference>
<dbReference type="SMART" id="SM00448">
    <property type="entry name" value="REC"/>
    <property type="match status" value="1"/>
</dbReference>
<dbReference type="Pfam" id="PF00072">
    <property type="entry name" value="Response_reg"/>
    <property type="match status" value="1"/>
</dbReference>
<dbReference type="InterPro" id="IPR036890">
    <property type="entry name" value="HATPase_C_sf"/>
</dbReference>
<evidence type="ECO:0000256" key="9">
    <source>
        <dbReference type="SAM" id="Phobius"/>
    </source>
</evidence>
<dbReference type="PROSITE" id="PS50109">
    <property type="entry name" value="HIS_KIN"/>
    <property type="match status" value="1"/>
</dbReference>
<evidence type="ECO:0000256" key="4">
    <source>
        <dbReference type="ARBA" id="ARBA00022553"/>
    </source>
</evidence>
<dbReference type="SMART" id="SM00062">
    <property type="entry name" value="PBPb"/>
    <property type="match status" value="1"/>
</dbReference>
<keyword evidence="10" id="KW-0732">Signal</keyword>
<protein>
    <recommendedName>
        <fullName evidence="3">Stage 0 sporulation protein A homolog</fullName>
        <ecNumber evidence="2">2.7.13.3</ecNumber>
    </recommendedName>
</protein>
<dbReference type="PRINTS" id="PR00344">
    <property type="entry name" value="BCTRLSENSOR"/>
</dbReference>
<dbReference type="PROSITE" id="PS50110">
    <property type="entry name" value="RESPONSE_REGULATORY"/>
    <property type="match status" value="1"/>
</dbReference>
<dbReference type="InterPro" id="IPR001789">
    <property type="entry name" value="Sig_transdc_resp-reg_receiver"/>
</dbReference>
<evidence type="ECO:0000313" key="13">
    <source>
        <dbReference type="EMBL" id="MCP1109963.1"/>
    </source>
</evidence>
<keyword evidence="6" id="KW-0902">Two-component regulatory system</keyword>
<dbReference type="InterPro" id="IPR011006">
    <property type="entry name" value="CheY-like_superfamily"/>
</dbReference>
<feature type="signal peptide" evidence="10">
    <location>
        <begin position="1"/>
        <end position="21"/>
    </location>
</feature>
<keyword evidence="4 8" id="KW-0597">Phosphoprotein</keyword>
<evidence type="ECO:0000259" key="11">
    <source>
        <dbReference type="PROSITE" id="PS50109"/>
    </source>
</evidence>
<keyword evidence="5" id="KW-0418">Kinase</keyword>
<dbReference type="InterPro" id="IPR003661">
    <property type="entry name" value="HisK_dim/P_dom"/>
</dbReference>
<dbReference type="InterPro" id="IPR003594">
    <property type="entry name" value="HATPase_dom"/>
</dbReference>
<keyword evidence="14" id="KW-1185">Reference proteome</keyword>
<dbReference type="SUPFAM" id="SSF53850">
    <property type="entry name" value="Periplasmic binding protein-like II"/>
    <property type="match status" value="2"/>
</dbReference>
<dbReference type="EC" id="2.7.13.3" evidence="2"/>
<dbReference type="SMART" id="SM00387">
    <property type="entry name" value="HATPase_c"/>
    <property type="match status" value="1"/>
</dbReference>
<evidence type="ECO:0000256" key="2">
    <source>
        <dbReference type="ARBA" id="ARBA00012438"/>
    </source>
</evidence>
<dbReference type="EMBL" id="JAMZFV010000007">
    <property type="protein sequence ID" value="MCP1109963.1"/>
    <property type="molecule type" value="Genomic_DNA"/>
</dbReference>
<evidence type="ECO:0000256" key="8">
    <source>
        <dbReference type="PROSITE-ProRule" id="PRU00169"/>
    </source>
</evidence>
<evidence type="ECO:0000259" key="12">
    <source>
        <dbReference type="PROSITE" id="PS50110"/>
    </source>
</evidence>
<evidence type="ECO:0000256" key="7">
    <source>
        <dbReference type="ARBA" id="ARBA00024867"/>
    </source>
</evidence>
<dbReference type="Gene3D" id="3.40.50.2300">
    <property type="match status" value="1"/>
</dbReference>
<feature type="transmembrane region" description="Helical" evidence="9">
    <location>
        <begin position="538"/>
        <end position="559"/>
    </location>
</feature>
<dbReference type="CDD" id="cd16922">
    <property type="entry name" value="HATPase_EvgS-ArcB-TorS-like"/>
    <property type="match status" value="1"/>
</dbReference>